<dbReference type="EMBL" id="AAHPVZ010000050">
    <property type="protein sequence ID" value="EBZ0400348.1"/>
    <property type="molecule type" value="Genomic_DNA"/>
</dbReference>
<keyword evidence="1" id="KW-0472">Membrane</keyword>
<protein>
    <submittedName>
        <fullName evidence="7">Uncharacterized protein</fullName>
    </submittedName>
</protein>
<evidence type="ECO:0000313" key="8">
    <source>
        <dbReference type="EMBL" id="ECU7853596.1"/>
    </source>
</evidence>
<dbReference type="EMBL" id="AAKMPV010000025">
    <property type="protein sequence ID" value="ECT3925204.1"/>
    <property type="molecule type" value="Genomic_DNA"/>
</dbReference>
<keyword evidence="1" id="KW-0812">Transmembrane</keyword>
<sequence length="67" mass="7553">MLRNGSINTLFSPRAAIGNYPGLISAAPLSILQFVISLKRLHQQAIRTNTCRVTLTRTRLTTLLRFR</sequence>
<dbReference type="EMBL" id="AAKSYA010000046">
    <property type="protein sequence ID" value="ECV0341121.1"/>
    <property type="molecule type" value="Genomic_DNA"/>
</dbReference>
<name>A0A2T8M4P1_SALAN</name>
<reference evidence="8" key="2">
    <citation type="submission" date="2018-07" db="EMBL/GenBank/DDBJ databases">
        <authorList>
            <consortium name="Veterinary Laboratory Investigation and Response Network"/>
        </authorList>
    </citation>
    <scope>NUCLEOTIDE SEQUENCE</scope>
    <source>
        <strain evidence="8">V-CLASP-D-45</strain>
    </source>
</reference>
<dbReference type="EMBL" id="AAKOYA010000022">
    <property type="protein sequence ID" value="ECU1188162.1"/>
    <property type="molecule type" value="Genomic_DNA"/>
</dbReference>
<accession>A0A2T8M4P1</accession>
<dbReference type="EMBL" id="AAHLLN010000010">
    <property type="protein sequence ID" value="EBX5016820.1"/>
    <property type="molecule type" value="Genomic_DNA"/>
</dbReference>
<evidence type="ECO:0000313" key="7">
    <source>
        <dbReference type="EMBL" id="ECU1188162.1"/>
    </source>
</evidence>
<dbReference type="AlphaFoldDB" id="A0A2T8M4P1"/>
<evidence type="ECO:0000313" key="9">
    <source>
        <dbReference type="EMBL" id="ECV0341121.1"/>
    </source>
</evidence>
<reference evidence="3" key="4">
    <citation type="submission" date="2018-09" db="EMBL/GenBank/DDBJ databases">
        <authorList>
            <consortium name="NARMS: The National Antimicrobial Resistance Monitoring System"/>
        </authorList>
    </citation>
    <scope>NUCLEOTIDE SEQUENCE</scope>
    <source>
        <strain evidence="5">FSIS11811949</strain>
        <strain evidence="10">FSIS11813686</strain>
        <strain evidence="3">FSIS11813694</strain>
        <strain evidence="6">FSIS11813894</strain>
    </source>
</reference>
<gene>
    <name evidence="8" type="ORF">BEU90_03010</name>
    <name evidence="4" type="ORF">BUM38_07320</name>
    <name evidence="10" type="ORF">D3F51_15670</name>
    <name evidence="9" type="ORF">D3T63_21845</name>
    <name evidence="6" type="ORF">D4T67_14765</name>
    <name evidence="3" type="ORF">D6A11_14650</name>
    <name evidence="7" type="ORF">DNB52_15305</name>
    <name evidence="2" type="ORF">DSF50_16130</name>
    <name evidence="5" type="ORF">DUZ69_11875</name>
</gene>
<proteinExistence type="predicted"/>
<feature type="transmembrane region" description="Helical" evidence="1">
    <location>
        <begin position="20"/>
        <end position="38"/>
    </location>
</feature>
<evidence type="ECO:0000313" key="10">
    <source>
        <dbReference type="EMBL" id="ECV0505228.1"/>
    </source>
</evidence>
<organism evidence="7">
    <name type="scientific">Salmonella anatum</name>
    <dbReference type="NCBI Taxonomy" id="58712"/>
    <lineage>
        <taxon>Bacteria</taxon>
        <taxon>Pseudomonadati</taxon>
        <taxon>Pseudomonadota</taxon>
        <taxon>Gammaproteobacteria</taxon>
        <taxon>Enterobacterales</taxon>
        <taxon>Enterobacteriaceae</taxon>
        <taxon>Salmonella</taxon>
    </lineage>
</organism>
<dbReference type="EMBL" id="AAKKDH010000004">
    <property type="protein sequence ID" value="ECS6134809.1"/>
    <property type="molecule type" value="Genomic_DNA"/>
</dbReference>
<evidence type="ECO:0000313" key="3">
    <source>
        <dbReference type="EMBL" id="EBZ0400348.1"/>
    </source>
</evidence>
<evidence type="ECO:0000313" key="2">
    <source>
        <dbReference type="EMBL" id="EBX5016820.1"/>
    </source>
</evidence>
<evidence type="ECO:0000313" key="5">
    <source>
        <dbReference type="EMBL" id="ECT1477899.1"/>
    </source>
</evidence>
<evidence type="ECO:0000313" key="4">
    <source>
        <dbReference type="EMBL" id="ECS6134809.1"/>
    </source>
</evidence>
<reference evidence="2" key="3">
    <citation type="submission" date="2018-07" db="EMBL/GenBank/DDBJ databases">
        <authorList>
            <person name="Ashton P.M."/>
            <person name="Dallman T."/>
            <person name="Nair S."/>
            <person name="De Pinna E."/>
            <person name="Peters T."/>
            <person name="Grant K."/>
        </authorList>
    </citation>
    <scope>NUCLEOTIDE SEQUENCE</scope>
    <source>
        <strain evidence="2">373208</strain>
    </source>
</reference>
<comment type="caution">
    <text evidence="7">The sequence shown here is derived from an EMBL/GenBank/DDBJ whole genome shotgun (WGS) entry which is preliminary data.</text>
</comment>
<evidence type="ECO:0000256" key="1">
    <source>
        <dbReference type="SAM" id="Phobius"/>
    </source>
</evidence>
<reference evidence="7" key="1">
    <citation type="submission" date="2018-06" db="EMBL/GenBank/DDBJ databases">
        <authorList>
            <consortium name="GenomeTrakr network: Whole genome sequencing for foodborne pathogen traceback"/>
        </authorList>
    </citation>
    <scope>NUCLEOTIDE SEQUENCE</scope>
    <source>
        <strain evidence="7">FSIS11808940</strain>
        <strain evidence="4">FSIS1609251</strain>
        <strain evidence="9">FSIS21822075</strain>
    </source>
</reference>
<dbReference type="EMBL" id="AAKRBH010000001">
    <property type="protein sequence ID" value="ECU7853596.1"/>
    <property type="molecule type" value="Genomic_DNA"/>
</dbReference>
<keyword evidence="1" id="KW-1133">Transmembrane helix</keyword>
<dbReference type="EMBL" id="AAKLVW010000021">
    <property type="protein sequence ID" value="ECT1477899.1"/>
    <property type="molecule type" value="Genomic_DNA"/>
</dbReference>
<evidence type="ECO:0000313" key="6">
    <source>
        <dbReference type="EMBL" id="ECT3925204.1"/>
    </source>
</evidence>
<dbReference type="EMBL" id="AAKSWZ010000024">
    <property type="protein sequence ID" value="ECV0505228.1"/>
    <property type="molecule type" value="Genomic_DNA"/>
</dbReference>